<protein>
    <submittedName>
        <fullName evidence="1">Uncharacterized protein</fullName>
    </submittedName>
</protein>
<sequence>MYLGTVVRLDPVPRDHTADGHAGYQIRYVPDSSGGVPPLG</sequence>
<dbReference type="AlphaFoldDB" id="A0A8H7U227"/>
<dbReference type="Proteomes" id="UP000639403">
    <property type="component" value="Unassembled WGS sequence"/>
</dbReference>
<organism evidence="1 2">
    <name type="scientific">Rhodonia placenta</name>
    <dbReference type="NCBI Taxonomy" id="104341"/>
    <lineage>
        <taxon>Eukaryota</taxon>
        <taxon>Fungi</taxon>
        <taxon>Dikarya</taxon>
        <taxon>Basidiomycota</taxon>
        <taxon>Agaricomycotina</taxon>
        <taxon>Agaricomycetes</taxon>
        <taxon>Polyporales</taxon>
        <taxon>Adustoporiaceae</taxon>
        <taxon>Rhodonia</taxon>
    </lineage>
</organism>
<name>A0A8H7U227_9APHY</name>
<proteinExistence type="predicted"/>
<reference evidence="1" key="1">
    <citation type="submission" date="2020-11" db="EMBL/GenBank/DDBJ databases">
        <authorList>
            <person name="Koelle M."/>
            <person name="Horta M.A.C."/>
            <person name="Nowrousian M."/>
            <person name="Ohm R.A."/>
            <person name="Benz P."/>
            <person name="Pilgard A."/>
        </authorList>
    </citation>
    <scope>NUCLEOTIDE SEQUENCE</scope>
    <source>
        <strain evidence="1">FPRL280</strain>
    </source>
</reference>
<evidence type="ECO:0000313" key="2">
    <source>
        <dbReference type="Proteomes" id="UP000639403"/>
    </source>
</evidence>
<reference evidence="1" key="2">
    <citation type="journal article" name="Front. Microbiol.">
        <title>Degradative Capacity of Two Strains of Rhodonia placenta: From Phenotype to Genotype.</title>
        <authorList>
            <person name="Kolle M."/>
            <person name="Horta M.A.C."/>
            <person name="Nowrousian M."/>
            <person name="Ohm R.A."/>
            <person name="Benz J.P."/>
            <person name="Pilgard A."/>
        </authorList>
    </citation>
    <scope>NUCLEOTIDE SEQUENCE</scope>
    <source>
        <strain evidence="1">FPRL280</strain>
    </source>
</reference>
<accession>A0A8H7U227</accession>
<evidence type="ECO:0000313" key="1">
    <source>
        <dbReference type="EMBL" id="KAF9813367.1"/>
    </source>
</evidence>
<dbReference type="EMBL" id="JADOXO010000107">
    <property type="protein sequence ID" value="KAF9813367.1"/>
    <property type="molecule type" value="Genomic_DNA"/>
</dbReference>
<comment type="caution">
    <text evidence="1">The sequence shown here is derived from an EMBL/GenBank/DDBJ whole genome shotgun (WGS) entry which is preliminary data.</text>
</comment>
<gene>
    <name evidence="1" type="ORF">IEO21_05659</name>
</gene>